<evidence type="ECO:0000256" key="3">
    <source>
        <dbReference type="ARBA" id="ARBA00009400"/>
    </source>
</evidence>
<comment type="pathway">
    <text evidence="2">Cofactor biosynthesis; NAD(+) biosynthesis; nicotinate D-ribonucleotide from quinolinate: step 1/1.</text>
</comment>
<dbReference type="PANTHER" id="PTHR32179:SF3">
    <property type="entry name" value="NICOTINATE-NUCLEOTIDE PYROPHOSPHORYLASE [CARBOXYLATING]"/>
    <property type="match status" value="1"/>
</dbReference>
<dbReference type="Gene3D" id="3.20.20.70">
    <property type="entry name" value="Aldolase class I"/>
    <property type="match status" value="1"/>
</dbReference>
<dbReference type="RefSeq" id="WP_305169529.1">
    <property type="nucleotide sequence ID" value="NZ_JAUUUU010000001.1"/>
</dbReference>
<comment type="subunit">
    <text evidence="4">Hexamer formed by 3 homodimers.</text>
</comment>
<organism evidence="15 16">
    <name type="scientific">Porticoccus litoralis</name>
    <dbReference type="NCBI Taxonomy" id="434086"/>
    <lineage>
        <taxon>Bacteria</taxon>
        <taxon>Pseudomonadati</taxon>
        <taxon>Pseudomonadota</taxon>
        <taxon>Gammaproteobacteria</taxon>
        <taxon>Cellvibrionales</taxon>
        <taxon>Porticoccaceae</taxon>
        <taxon>Porticoccus</taxon>
    </lineage>
</organism>
<dbReference type="InterPro" id="IPR022412">
    <property type="entry name" value="Quinolinate_PRibosylTrfase_N"/>
</dbReference>
<dbReference type="FunFam" id="3.20.20.70:FF:000030">
    <property type="entry name" value="Nicotinate-nucleotide pyrophosphorylase, carboxylating"/>
    <property type="match status" value="1"/>
</dbReference>
<reference evidence="15" key="1">
    <citation type="journal article" date="2010" name="Int. J. Syst. Evol. Microbiol.">
        <title>Porticoccus litoralis gen. nov., sp. nov., a gammaproteobacterium isolated from the Yellow Sea.</title>
        <authorList>
            <person name="Oh H.M."/>
            <person name="Kim H."/>
            <person name="Kim K.M."/>
            <person name="Min G.S."/>
            <person name="Cho J.C."/>
        </authorList>
    </citation>
    <scope>NUCLEOTIDE SEQUENCE</scope>
    <source>
        <strain evidence="15">DSM 25064</strain>
    </source>
</reference>
<dbReference type="InterPro" id="IPR013785">
    <property type="entry name" value="Aldolase_TIM"/>
</dbReference>
<dbReference type="EMBL" id="JAUUUU010000001">
    <property type="protein sequence ID" value="MDP1520015.1"/>
    <property type="molecule type" value="Genomic_DNA"/>
</dbReference>
<gene>
    <name evidence="15" type="primary">nadC</name>
    <name evidence="15" type="ORF">Q8A57_03445</name>
</gene>
<dbReference type="GO" id="GO:0005737">
    <property type="term" value="C:cytoplasm"/>
    <property type="evidence" value="ECO:0007669"/>
    <property type="project" value="TreeGrafter"/>
</dbReference>
<proteinExistence type="inferred from homology"/>
<evidence type="ECO:0000259" key="13">
    <source>
        <dbReference type="Pfam" id="PF01729"/>
    </source>
</evidence>
<dbReference type="SUPFAM" id="SSF54675">
    <property type="entry name" value="Nicotinate/Quinolinate PRTase N-terminal domain-like"/>
    <property type="match status" value="1"/>
</dbReference>
<dbReference type="InterPro" id="IPR036068">
    <property type="entry name" value="Nicotinate_pribotase-like_C"/>
</dbReference>
<name>A0AAW8B1U3_9GAMM</name>
<dbReference type="Proteomes" id="UP001178354">
    <property type="component" value="Unassembled WGS sequence"/>
</dbReference>
<comment type="similarity">
    <text evidence="3 12">Belongs to the NadC/ModD family.</text>
</comment>
<evidence type="ECO:0000256" key="5">
    <source>
        <dbReference type="ARBA" id="ARBA00011944"/>
    </source>
</evidence>
<comment type="catalytic activity">
    <reaction evidence="10">
        <text>nicotinate beta-D-ribonucleotide + CO2 + diphosphate = quinolinate + 5-phospho-alpha-D-ribose 1-diphosphate + 2 H(+)</text>
        <dbReference type="Rhea" id="RHEA:12733"/>
        <dbReference type="ChEBI" id="CHEBI:15378"/>
        <dbReference type="ChEBI" id="CHEBI:16526"/>
        <dbReference type="ChEBI" id="CHEBI:29959"/>
        <dbReference type="ChEBI" id="CHEBI:33019"/>
        <dbReference type="ChEBI" id="CHEBI:57502"/>
        <dbReference type="ChEBI" id="CHEBI:58017"/>
        <dbReference type="EC" id="2.4.2.19"/>
    </reaction>
</comment>
<dbReference type="AlphaFoldDB" id="A0AAW8B1U3"/>
<dbReference type="EC" id="2.4.2.19" evidence="5"/>
<evidence type="ECO:0000256" key="4">
    <source>
        <dbReference type="ARBA" id="ARBA00011218"/>
    </source>
</evidence>
<evidence type="ECO:0000256" key="12">
    <source>
        <dbReference type="PIRNR" id="PIRNR006250"/>
    </source>
</evidence>
<dbReference type="InterPro" id="IPR002638">
    <property type="entry name" value="Quinolinate_PRibosylTrfase_C"/>
</dbReference>
<feature type="domain" description="Quinolinate phosphoribosyl transferase N-terminal" evidence="14">
    <location>
        <begin position="26"/>
        <end position="110"/>
    </location>
</feature>
<dbReference type="NCBIfam" id="TIGR00078">
    <property type="entry name" value="nadC"/>
    <property type="match status" value="1"/>
</dbReference>
<evidence type="ECO:0000256" key="6">
    <source>
        <dbReference type="ARBA" id="ARBA00022642"/>
    </source>
</evidence>
<dbReference type="Pfam" id="PF01729">
    <property type="entry name" value="QRPTase_C"/>
    <property type="match status" value="1"/>
</dbReference>
<keyword evidence="16" id="KW-1185">Reference proteome</keyword>
<dbReference type="PANTHER" id="PTHR32179">
    <property type="entry name" value="NICOTINATE-NUCLEOTIDE PYROPHOSPHORYLASE [CARBOXYLATING]"/>
    <property type="match status" value="1"/>
</dbReference>
<dbReference type="SUPFAM" id="SSF51690">
    <property type="entry name" value="Nicotinate/Quinolinate PRTase C-terminal domain-like"/>
    <property type="match status" value="1"/>
</dbReference>
<dbReference type="InterPro" id="IPR037128">
    <property type="entry name" value="Quinolinate_PRibosylTase_N_sf"/>
</dbReference>
<evidence type="ECO:0000313" key="16">
    <source>
        <dbReference type="Proteomes" id="UP001178354"/>
    </source>
</evidence>
<evidence type="ECO:0000256" key="9">
    <source>
        <dbReference type="ARBA" id="ARBA00033102"/>
    </source>
</evidence>
<evidence type="ECO:0000259" key="14">
    <source>
        <dbReference type="Pfam" id="PF02749"/>
    </source>
</evidence>
<dbReference type="GO" id="GO:0034213">
    <property type="term" value="P:quinolinate catabolic process"/>
    <property type="evidence" value="ECO:0007669"/>
    <property type="project" value="TreeGrafter"/>
</dbReference>
<keyword evidence="8 12" id="KW-0808">Transferase</keyword>
<keyword evidence="7 12" id="KW-0328">Glycosyltransferase</keyword>
<evidence type="ECO:0000256" key="10">
    <source>
        <dbReference type="ARBA" id="ARBA00047445"/>
    </source>
</evidence>
<dbReference type="GO" id="GO:0004514">
    <property type="term" value="F:nicotinate-nucleotide diphosphorylase (carboxylating) activity"/>
    <property type="evidence" value="ECO:0007669"/>
    <property type="project" value="UniProtKB-EC"/>
</dbReference>
<dbReference type="PIRSF" id="PIRSF006250">
    <property type="entry name" value="NadC_ModD"/>
    <property type="match status" value="1"/>
</dbReference>
<dbReference type="Pfam" id="PF02749">
    <property type="entry name" value="QRPTase_N"/>
    <property type="match status" value="1"/>
</dbReference>
<evidence type="ECO:0000256" key="7">
    <source>
        <dbReference type="ARBA" id="ARBA00022676"/>
    </source>
</evidence>
<keyword evidence="6" id="KW-0662">Pyridine nucleotide biosynthesis</keyword>
<feature type="domain" description="Quinolinate phosphoribosyl transferase C-terminal" evidence="13">
    <location>
        <begin position="113"/>
        <end position="276"/>
    </location>
</feature>
<comment type="function">
    <text evidence="1">Involved in the catabolism of quinolinic acid (QA).</text>
</comment>
<evidence type="ECO:0000256" key="1">
    <source>
        <dbReference type="ARBA" id="ARBA00003237"/>
    </source>
</evidence>
<evidence type="ECO:0000256" key="11">
    <source>
        <dbReference type="ARBA" id="ARBA00069173"/>
    </source>
</evidence>
<evidence type="ECO:0000256" key="2">
    <source>
        <dbReference type="ARBA" id="ARBA00004893"/>
    </source>
</evidence>
<evidence type="ECO:0000313" key="15">
    <source>
        <dbReference type="EMBL" id="MDP1520015.1"/>
    </source>
</evidence>
<sequence>MIDDLLHQDIKEAVSRALEEDIRDGDITAQLIPAENKATATVITRESAVICGTAWVDEVFKQLDAAITLKWLVQDGDEVQPGQTLVELSGPARSLLTGERTALNFLQTLSGTATLSRQYAKLVEGTDIKILDTRKTIPGLRLAQKYAVKVGGCHNHRMGLYDAFLIKENHIAACGGITAAVTKAHDIAPGKPVEVEVENLDELQQALEAGTDIIMLDNFNPDQIREAITVNQGRAKLEVSGNLEANNLTSKAISGIDYLSSGSLTKHCRAVDLSMRVYLHADMV</sequence>
<accession>A0AAW8B1U3</accession>
<dbReference type="FunFam" id="3.90.1170.20:FF:000001">
    <property type="entry name" value="Nicotinate-nucleotide diphosphorylase (Carboxylating)"/>
    <property type="match status" value="1"/>
</dbReference>
<dbReference type="InterPro" id="IPR004393">
    <property type="entry name" value="NadC"/>
</dbReference>
<dbReference type="InterPro" id="IPR027277">
    <property type="entry name" value="NadC/ModD"/>
</dbReference>
<evidence type="ECO:0000256" key="8">
    <source>
        <dbReference type="ARBA" id="ARBA00022679"/>
    </source>
</evidence>
<protein>
    <recommendedName>
        <fullName evidence="11">Probable nicotinate-nucleotide pyrophosphorylase [carboxylating]</fullName>
        <ecNumber evidence="5">2.4.2.19</ecNumber>
    </recommendedName>
    <alternativeName>
        <fullName evidence="9">Quinolinate phosphoribosyltransferase [decarboxylating]</fullName>
    </alternativeName>
</protein>
<dbReference type="CDD" id="cd01572">
    <property type="entry name" value="QPRTase"/>
    <property type="match status" value="1"/>
</dbReference>
<reference evidence="15" key="2">
    <citation type="submission" date="2023-08" db="EMBL/GenBank/DDBJ databases">
        <authorList>
            <person name="Luo J."/>
        </authorList>
    </citation>
    <scope>NUCLEOTIDE SEQUENCE</scope>
    <source>
        <strain evidence="15">DSM 25064</strain>
    </source>
</reference>
<dbReference type="Gene3D" id="3.90.1170.20">
    <property type="entry name" value="Quinolinate phosphoribosyl transferase, N-terminal domain"/>
    <property type="match status" value="1"/>
</dbReference>
<dbReference type="GO" id="GO:0009435">
    <property type="term" value="P:NAD+ biosynthetic process"/>
    <property type="evidence" value="ECO:0007669"/>
    <property type="project" value="InterPro"/>
</dbReference>
<comment type="caution">
    <text evidence="15">The sequence shown here is derived from an EMBL/GenBank/DDBJ whole genome shotgun (WGS) entry which is preliminary data.</text>
</comment>